<accession>A0ABU1ZT25</accession>
<name>A0ABU1ZT25_9BURK</name>
<sequence>MAWGAGAWAALPQRDLTVELRQVEEGREDGTSYRAGPGASAPLVPQKIQVRNGEKGTLRTNQLVPMQWVSSVQAPSRNSGAGVSQSLHWLDVGQTLTVTPRWPGGKKEATVELDMVQTEAVTDTNADMPRQSRKQITTTVTTPLGEWVTIAASGNAAPKQGSYSSEGSTGARWLLQIRVLAP</sequence>
<gene>
    <name evidence="3" type="ORF">J2X15_004033</name>
</gene>
<protein>
    <recommendedName>
        <fullName evidence="2">Type II/III secretion system secretin-like domain-containing protein</fullName>
    </recommendedName>
</protein>
<keyword evidence="4" id="KW-1185">Reference proteome</keyword>
<comment type="caution">
    <text evidence="3">The sequence shown here is derived from an EMBL/GenBank/DDBJ whole genome shotgun (WGS) entry which is preliminary data.</text>
</comment>
<proteinExistence type="inferred from homology"/>
<evidence type="ECO:0000256" key="1">
    <source>
        <dbReference type="RuleBase" id="RU004003"/>
    </source>
</evidence>
<dbReference type="EMBL" id="JAVDXO010000013">
    <property type="protein sequence ID" value="MDR7308712.1"/>
    <property type="molecule type" value="Genomic_DNA"/>
</dbReference>
<dbReference type="RefSeq" id="WP_310346426.1">
    <property type="nucleotide sequence ID" value="NZ_JAVDXO010000013.1"/>
</dbReference>
<dbReference type="InterPro" id="IPR004846">
    <property type="entry name" value="T2SS/T3SS_dom"/>
</dbReference>
<reference evidence="3 4" key="1">
    <citation type="submission" date="2023-07" db="EMBL/GenBank/DDBJ databases">
        <title>Sorghum-associated microbial communities from plants grown in Nebraska, USA.</title>
        <authorList>
            <person name="Schachtman D."/>
        </authorList>
    </citation>
    <scope>NUCLEOTIDE SEQUENCE [LARGE SCALE GENOMIC DNA]</scope>
    <source>
        <strain evidence="3 4">BE308</strain>
    </source>
</reference>
<organism evidence="3 4">
    <name type="scientific">Rhodoferax saidenbachensis</name>
    <dbReference type="NCBI Taxonomy" id="1484693"/>
    <lineage>
        <taxon>Bacteria</taxon>
        <taxon>Pseudomonadati</taxon>
        <taxon>Pseudomonadota</taxon>
        <taxon>Betaproteobacteria</taxon>
        <taxon>Burkholderiales</taxon>
        <taxon>Comamonadaceae</taxon>
        <taxon>Rhodoferax</taxon>
    </lineage>
</organism>
<evidence type="ECO:0000313" key="3">
    <source>
        <dbReference type="EMBL" id="MDR7308712.1"/>
    </source>
</evidence>
<evidence type="ECO:0000313" key="4">
    <source>
        <dbReference type="Proteomes" id="UP001268089"/>
    </source>
</evidence>
<evidence type="ECO:0000259" key="2">
    <source>
        <dbReference type="Pfam" id="PF00263"/>
    </source>
</evidence>
<feature type="domain" description="Type II/III secretion system secretin-like" evidence="2">
    <location>
        <begin position="47"/>
        <end position="151"/>
    </location>
</feature>
<dbReference type="Pfam" id="PF00263">
    <property type="entry name" value="Secretin"/>
    <property type="match status" value="1"/>
</dbReference>
<comment type="similarity">
    <text evidence="1">Belongs to the bacterial secretin family.</text>
</comment>
<dbReference type="Proteomes" id="UP001268089">
    <property type="component" value="Unassembled WGS sequence"/>
</dbReference>